<dbReference type="Ensembl" id="ENSSGRT00000091990.1">
    <property type="protein sequence ID" value="ENSSGRP00000086403.1"/>
    <property type="gene ID" value="ENSSGRG00000043471.1"/>
</dbReference>
<keyword evidence="5" id="KW-0067">ATP-binding</keyword>
<evidence type="ECO:0000256" key="1">
    <source>
        <dbReference type="ARBA" id="ARBA00012552"/>
    </source>
</evidence>
<dbReference type="InterPro" id="IPR027417">
    <property type="entry name" value="P-loop_NTPase"/>
</dbReference>
<evidence type="ECO:0000256" key="4">
    <source>
        <dbReference type="ARBA" id="ARBA00022806"/>
    </source>
</evidence>
<feature type="compositionally biased region" description="Basic and acidic residues" evidence="7">
    <location>
        <begin position="218"/>
        <end position="235"/>
    </location>
</feature>
<evidence type="ECO:0000259" key="8">
    <source>
        <dbReference type="PROSITE" id="PS51194"/>
    </source>
</evidence>
<feature type="region of interest" description="Disordered" evidence="7">
    <location>
        <begin position="210"/>
        <end position="259"/>
    </location>
</feature>
<evidence type="ECO:0000256" key="7">
    <source>
        <dbReference type="SAM" id="MobiDB-lite"/>
    </source>
</evidence>
<dbReference type="EC" id="3.6.4.13" evidence="1"/>
<evidence type="ECO:0000259" key="9">
    <source>
        <dbReference type="PROSITE" id="PS51195"/>
    </source>
</evidence>
<dbReference type="GO" id="GO:0016787">
    <property type="term" value="F:hydrolase activity"/>
    <property type="evidence" value="ECO:0007669"/>
    <property type="project" value="UniProtKB-KW"/>
</dbReference>
<dbReference type="PANTHER" id="PTHR47959">
    <property type="entry name" value="ATP-DEPENDENT RNA HELICASE RHLE-RELATED"/>
    <property type="match status" value="1"/>
</dbReference>
<dbReference type="SMART" id="SM00490">
    <property type="entry name" value="HELICc"/>
    <property type="match status" value="1"/>
</dbReference>
<accession>A0A672RBE5</accession>
<dbReference type="GO" id="GO:0005524">
    <property type="term" value="F:ATP binding"/>
    <property type="evidence" value="ECO:0007669"/>
    <property type="project" value="UniProtKB-KW"/>
</dbReference>
<dbReference type="InterPro" id="IPR050079">
    <property type="entry name" value="DEAD_box_RNA_helicase"/>
</dbReference>
<sequence length="259" mass="30007">MATFESLGLCEWLIQQCKQMGISRPTPVQEKCIPAILEGKDLYLIINCNYLWHYIIFMNCQILAMMLREFNFPTISLHSMMKQRQRFANLAKFKSNVFKILIATDVAARGLDIPTVQVVINHNTPGLPKIYIHRVGRTARAGRNGVAITLVTQYDIHLISAIEEQIQAKLSEFPVEEKEVLKILTQVNVTRRQSEIRLESTDFDEKKKINKRKQMILEGKDPDLEEKRKHEQEKIRRQKKKQNRKEAKKCSANTTAVDS</sequence>
<dbReference type="OMA" id="KKCSANT"/>
<dbReference type="CDD" id="cd18787">
    <property type="entry name" value="SF2_C_DEAD"/>
    <property type="match status" value="1"/>
</dbReference>
<keyword evidence="2" id="KW-0547">Nucleotide-binding</keyword>
<feature type="domain" description="DEAD-box RNA helicase Q" evidence="9">
    <location>
        <begin position="2"/>
        <end position="30"/>
    </location>
</feature>
<dbReference type="PANTHER" id="PTHR47959:SF25">
    <property type="entry name" value="RNA HELICASE"/>
    <property type="match status" value="1"/>
</dbReference>
<keyword evidence="11" id="KW-1185">Reference proteome</keyword>
<protein>
    <recommendedName>
        <fullName evidence="1">RNA helicase</fullName>
        <ecNumber evidence="1">3.6.4.13</ecNumber>
    </recommendedName>
</protein>
<keyword evidence="3" id="KW-0378">Hydrolase</keyword>
<keyword evidence="4" id="KW-0347">Helicase</keyword>
<dbReference type="Gene3D" id="3.40.50.300">
    <property type="entry name" value="P-loop containing nucleotide triphosphate hydrolases"/>
    <property type="match status" value="2"/>
</dbReference>
<dbReference type="Pfam" id="PF00271">
    <property type="entry name" value="Helicase_C"/>
    <property type="match status" value="1"/>
</dbReference>
<feature type="domain" description="Helicase C-terminal" evidence="8">
    <location>
        <begin position="36"/>
        <end position="181"/>
    </location>
</feature>
<dbReference type="InterPro" id="IPR001650">
    <property type="entry name" value="Helicase_C-like"/>
</dbReference>
<dbReference type="InterPro" id="IPR014014">
    <property type="entry name" value="RNA_helicase_DEAD_Q_motif"/>
</dbReference>
<evidence type="ECO:0000313" key="10">
    <source>
        <dbReference type="Ensembl" id="ENSSGRP00000086403.1"/>
    </source>
</evidence>
<dbReference type="PROSITE" id="PS51194">
    <property type="entry name" value="HELICASE_CTER"/>
    <property type="match status" value="1"/>
</dbReference>
<dbReference type="GO" id="GO:0003724">
    <property type="term" value="F:RNA helicase activity"/>
    <property type="evidence" value="ECO:0007669"/>
    <property type="project" value="UniProtKB-EC"/>
</dbReference>
<evidence type="ECO:0000256" key="5">
    <source>
        <dbReference type="ARBA" id="ARBA00022840"/>
    </source>
</evidence>
<reference evidence="10" key="2">
    <citation type="submission" date="2025-09" db="UniProtKB">
        <authorList>
            <consortium name="Ensembl"/>
        </authorList>
    </citation>
    <scope>IDENTIFICATION</scope>
</reference>
<dbReference type="Proteomes" id="UP000472262">
    <property type="component" value="Unassembled WGS sequence"/>
</dbReference>
<name>A0A672RBE5_SINGR</name>
<dbReference type="SUPFAM" id="SSF52540">
    <property type="entry name" value="P-loop containing nucleoside triphosphate hydrolases"/>
    <property type="match status" value="2"/>
</dbReference>
<evidence type="ECO:0000256" key="3">
    <source>
        <dbReference type="ARBA" id="ARBA00022801"/>
    </source>
</evidence>
<evidence type="ECO:0000313" key="11">
    <source>
        <dbReference type="Proteomes" id="UP000472262"/>
    </source>
</evidence>
<dbReference type="GO" id="GO:0005829">
    <property type="term" value="C:cytosol"/>
    <property type="evidence" value="ECO:0007669"/>
    <property type="project" value="TreeGrafter"/>
</dbReference>
<evidence type="ECO:0000256" key="6">
    <source>
        <dbReference type="PROSITE-ProRule" id="PRU00552"/>
    </source>
</evidence>
<feature type="short sequence motif" description="Q motif" evidence="6">
    <location>
        <begin position="2"/>
        <end position="30"/>
    </location>
</feature>
<proteinExistence type="predicted"/>
<organism evidence="10 11">
    <name type="scientific">Sinocyclocheilus grahami</name>
    <name type="common">Dianchi golden-line fish</name>
    <name type="synonym">Barbus grahami</name>
    <dbReference type="NCBI Taxonomy" id="75366"/>
    <lineage>
        <taxon>Eukaryota</taxon>
        <taxon>Metazoa</taxon>
        <taxon>Chordata</taxon>
        <taxon>Craniata</taxon>
        <taxon>Vertebrata</taxon>
        <taxon>Euteleostomi</taxon>
        <taxon>Actinopterygii</taxon>
        <taxon>Neopterygii</taxon>
        <taxon>Teleostei</taxon>
        <taxon>Ostariophysi</taxon>
        <taxon>Cypriniformes</taxon>
        <taxon>Cyprinidae</taxon>
        <taxon>Cyprininae</taxon>
        <taxon>Sinocyclocheilus</taxon>
    </lineage>
</organism>
<evidence type="ECO:0000256" key="2">
    <source>
        <dbReference type="ARBA" id="ARBA00022741"/>
    </source>
</evidence>
<dbReference type="InParanoid" id="A0A672RBE5"/>
<dbReference type="AlphaFoldDB" id="A0A672RBE5"/>
<dbReference type="PROSITE" id="PS51195">
    <property type="entry name" value="Q_MOTIF"/>
    <property type="match status" value="1"/>
</dbReference>
<reference evidence="10" key="1">
    <citation type="submission" date="2025-08" db="UniProtKB">
        <authorList>
            <consortium name="Ensembl"/>
        </authorList>
    </citation>
    <scope>IDENTIFICATION</scope>
</reference>
<gene>
    <name evidence="10" type="primary">LOC107553539</name>
</gene>